<dbReference type="PANTHER" id="PTHR35601:SF1">
    <property type="entry name" value="TOXIN RELE"/>
    <property type="match status" value="1"/>
</dbReference>
<evidence type="ECO:0000256" key="2">
    <source>
        <dbReference type="ARBA" id="ARBA00022649"/>
    </source>
</evidence>
<name>A0AAU9CCA2_9ACTN</name>
<gene>
    <name evidence="3" type="ORF">ATTO_14690</name>
</gene>
<dbReference type="SUPFAM" id="SSF143011">
    <property type="entry name" value="RelE-like"/>
    <property type="match status" value="1"/>
</dbReference>
<dbReference type="Pfam" id="PF05016">
    <property type="entry name" value="ParE_toxin"/>
    <property type="match status" value="1"/>
</dbReference>
<comment type="similarity">
    <text evidence="1">Belongs to the RelE toxin family.</text>
</comment>
<evidence type="ECO:0000313" key="4">
    <source>
        <dbReference type="Proteomes" id="UP001431186"/>
    </source>
</evidence>
<dbReference type="NCBIfam" id="TIGR02385">
    <property type="entry name" value="RelE_StbE"/>
    <property type="match status" value="1"/>
</dbReference>
<keyword evidence="4" id="KW-1185">Reference proteome</keyword>
<keyword evidence="2" id="KW-1277">Toxin-antitoxin system</keyword>
<sequence>MAWMVKYLPKADKSLRKMDKQTSKLILDRMDEIAALNDPRSRGKALEGTLTGFWRYRINGYRVICSIEDSELVILAVSVDHRSKVYKRH</sequence>
<dbReference type="Proteomes" id="UP001431186">
    <property type="component" value="Chromosome"/>
</dbReference>
<dbReference type="AlphaFoldDB" id="A0AAU9CCA2"/>
<dbReference type="InterPro" id="IPR007712">
    <property type="entry name" value="RelE/ParE_toxin"/>
</dbReference>
<accession>A0AAU9CCA2</accession>
<evidence type="ECO:0000313" key="3">
    <source>
        <dbReference type="EMBL" id="BDC91597.1"/>
    </source>
</evidence>
<organism evidence="3 4">
    <name type="scientific">Leptogranulimonas caecicola</name>
    <dbReference type="NCBI Taxonomy" id="2894156"/>
    <lineage>
        <taxon>Bacteria</taxon>
        <taxon>Bacillati</taxon>
        <taxon>Actinomycetota</taxon>
        <taxon>Coriobacteriia</taxon>
        <taxon>Coriobacteriales</taxon>
        <taxon>Kribbibacteriaceae</taxon>
        <taxon>Leptogranulimonas</taxon>
    </lineage>
</organism>
<protein>
    <submittedName>
        <fullName evidence="3">RelE/StbE family addiction module toxin</fullName>
    </submittedName>
</protein>
<dbReference type="PANTHER" id="PTHR35601">
    <property type="entry name" value="TOXIN RELE"/>
    <property type="match status" value="1"/>
</dbReference>
<dbReference type="InterPro" id="IPR035093">
    <property type="entry name" value="RelE/ParE_toxin_dom_sf"/>
</dbReference>
<dbReference type="EMBL" id="AP025285">
    <property type="protein sequence ID" value="BDC91597.1"/>
    <property type="molecule type" value="Genomic_DNA"/>
</dbReference>
<dbReference type="KEGG" id="lcal:ATTO_14690"/>
<reference evidence="3" key="1">
    <citation type="submission" date="2021-11" db="EMBL/GenBank/DDBJ databases">
        <title>Complete genome sequence of Atopobiaceae bacterium TOC12.</title>
        <authorList>
            <person name="Morinaga K."/>
            <person name="Kusada H."/>
            <person name="Tamaki H."/>
        </authorList>
    </citation>
    <scope>NUCLEOTIDE SEQUENCE</scope>
    <source>
        <strain evidence="3">TOC12</strain>
    </source>
</reference>
<proteinExistence type="inferred from homology"/>
<evidence type="ECO:0000256" key="1">
    <source>
        <dbReference type="ARBA" id="ARBA00006226"/>
    </source>
</evidence>
<dbReference type="Gene3D" id="3.30.2310.20">
    <property type="entry name" value="RelE-like"/>
    <property type="match status" value="1"/>
</dbReference>